<evidence type="ECO:0000256" key="14">
    <source>
        <dbReference type="ARBA" id="ARBA00023136"/>
    </source>
</evidence>
<keyword evidence="8 25" id="KW-0812">Transmembrane</keyword>
<organism evidence="28">
    <name type="scientific">Notodromas monacha</name>
    <dbReference type="NCBI Taxonomy" id="399045"/>
    <lineage>
        <taxon>Eukaryota</taxon>
        <taxon>Metazoa</taxon>
        <taxon>Ecdysozoa</taxon>
        <taxon>Arthropoda</taxon>
        <taxon>Crustacea</taxon>
        <taxon>Oligostraca</taxon>
        <taxon>Ostracoda</taxon>
        <taxon>Podocopa</taxon>
        <taxon>Podocopida</taxon>
        <taxon>Cypridocopina</taxon>
        <taxon>Cypridoidea</taxon>
        <taxon>Cyprididae</taxon>
        <taxon>Notodromas</taxon>
    </lineage>
</organism>
<evidence type="ECO:0000256" key="12">
    <source>
        <dbReference type="ARBA" id="ARBA00022989"/>
    </source>
</evidence>
<dbReference type="FunFam" id="3.40.30.10:FF:000117">
    <property type="entry name" value="thioredoxin-related transmembrane protein 1"/>
    <property type="match status" value="1"/>
</dbReference>
<keyword evidence="29" id="KW-1185">Reference proteome</keyword>
<dbReference type="PROSITE" id="PS50850">
    <property type="entry name" value="MFS"/>
    <property type="match status" value="1"/>
</dbReference>
<evidence type="ECO:0000256" key="9">
    <source>
        <dbReference type="ARBA" id="ARBA00022729"/>
    </source>
</evidence>
<dbReference type="GO" id="GO:0003756">
    <property type="term" value="F:protein disulfide isomerase activity"/>
    <property type="evidence" value="ECO:0007669"/>
    <property type="project" value="UniProtKB-ARBA"/>
</dbReference>
<evidence type="ECO:0000256" key="17">
    <source>
        <dbReference type="ARBA" id="ARBA00023235"/>
    </source>
</evidence>
<protein>
    <recommendedName>
        <fullName evidence="21">Thioredoxin-related transmembrane protein 1</fullName>
    </recommendedName>
    <alternativeName>
        <fullName evidence="23">Protein disulfide-isomerase TMX1</fullName>
    </alternativeName>
    <alternativeName>
        <fullName evidence="22">Thioredoxin domain-containing protein 1</fullName>
    </alternativeName>
</protein>
<dbReference type="SUPFAM" id="SSF52833">
    <property type="entry name" value="Thioredoxin-like"/>
    <property type="match status" value="1"/>
</dbReference>
<feature type="transmembrane region" description="Helical" evidence="25">
    <location>
        <begin position="361"/>
        <end position="383"/>
    </location>
</feature>
<dbReference type="PANTHER" id="PTHR46107">
    <property type="entry name" value="DUMPY: SHORTER THAN WILD-TYPE"/>
    <property type="match status" value="1"/>
</dbReference>
<name>A0A7R9BWM0_9CRUS</name>
<dbReference type="GO" id="GO:0005576">
    <property type="term" value="C:extracellular region"/>
    <property type="evidence" value="ECO:0007669"/>
    <property type="project" value="UniProtKB-SubCell"/>
</dbReference>
<keyword evidence="18" id="KW-0676">Redox-active center</keyword>
<dbReference type="CDD" id="cd17317">
    <property type="entry name" value="MFS_SLC22"/>
    <property type="match status" value="1"/>
</dbReference>
<feature type="region of interest" description="Disordered" evidence="24">
    <location>
        <begin position="739"/>
        <end position="814"/>
    </location>
</feature>
<evidence type="ECO:0000256" key="7">
    <source>
        <dbReference type="ARBA" id="ARBA00022553"/>
    </source>
</evidence>
<dbReference type="EMBL" id="CAJPEX010002769">
    <property type="protein sequence ID" value="CAG0921472.1"/>
    <property type="molecule type" value="Genomic_DNA"/>
</dbReference>
<evidence type="ECO:0000256" key="20">
    <source>
        <dbReference type="ARBA" id="ARBA00062962"/>
    </source>
</evidence>
<evidence type="ECO:0000313" key="28">
    <source>
        <dbReference type="EMBL" id="CAD7281320.1"/>
    </source>
</evidence>
<feature type="domain" description="Major facilitator superfamily (MFS) profile" evidence="26">
    <location>
        <begin position="61"/>
        <end position="503"/>
    </location>
</feature>
<feature type="compositionally biased region" description="Low complexity" evidence="24">
    <location>
        <begin position="788"/>
        <end position="804"/>
    </location>
</feature>
<feature type="transmembrane region" description="Helical" evidence="25">
    <location>
        <begin position="395"/>
        <end position="412"/>
    </location>
</feature>
<dbReference type="PROSITE" id="PS00194">
    <property type="entry name" value="THIOREDOXIN_1"/>
    <property type="match status" value="1"/>
</dbReference>
<comment type="subunit">
    <text evidence="20">Interacts with ATP2A2.</text>
</comment>
<dbReference type="Pfam" id="PF00083">
    <property type="entry name" value="Sugar_tr"/>
    <property type="match status" value="1"/>
</dbReference>
<dbReference type="EMBL" id="OA884806">
    <property type="protein sequence ID" value="CAD7281320.1"/>
    <property type="molecule type" value="Genomic_DNA"/>
</dbReference>
<evidence type="ECO:0000256" key="24">
    <source>
        <dbReference type="SAM" id="MobiDB-lite"/>
    </source>
</evidence>
<evidence type="ECO:0000259" key="27">
    <source>
        <dbReference type="PROSITE" id="PS51352"/>
    </source>
</evidence>
<dbReference type="PANTHER" id="PTHR46107:SF3">
    <property type="entry name" value="THIOREDOXIN DOMAIN-CONTAINING PROTEIN"/>
    <property type="match status" value="1"/>
</dbReference>
<keyword evidence="6" id="KW-0964">Secreted</keyword>
<dbReference type="GO" id="GO:0005789">
    <property type="term" value="C:endoplasmic reticulum membrane"/>
    <property type="evidence" value="ECO:0007669"/>
    <property type="project" value="UniProtKB-SubCell"/>
</dbReference>
<dbReference type="GO" id="GO:0022857">
    <property type="term" value="F:transmembrane transporter activity"/>
    <property type="evidence" value="ECO:0007669"/>
    <property type="project" value="InterPro"/>
</dbReference>
<evidence type="ECO:0000313" key="29">
    <source>
        <dbReference type="Proteomes" id="UP000678499"/>
    </source>
</evidence>
<gene>
    <name evidence="28" type="ORF">NMOB1V02_LOCUS8968</name>
</gene>
<dbReference type="Gene3D" id="1.20.1250.20">
    <property type="entry name" value="MFS general substrate transporter like domains"/>
    <property type="match status" value="1"/>
</dbReference>
<dbReference type="InterPro" id="IPR020846">
    <property type="entry name" value="MFS_dom"/>
</dbReference>
<evidence type="ECO:0000256" key="15">
    <source>
        <dbReference type="ARBA" id="ARBA00023139"/>
    </source>
</evidence>
<reference evidence="28" key="1">
    <citation type="submission" date="2020-11" db="EMBL/GenBank/DDBJ databases">
        <authorList>
            <person name="Tran Van P."/>
        </authorList>
    </citation>
    <scope>NUCLEOTIDE SEQUENCE</scope>
</reference>
<dbReference type="GO" id="GO:0031966">
    <property type="term" value="C:mitochondrial membrane"/>
    <property type="evidence" value="ECO:0007669"/>
    <property type="project" value="UniProtKB-SubCell"/>
</dbReference>
<dbReference type="PROSITE" id="PS51352">
    <property type="entry name" value="THIOREDOXIN_2"/>
    <property type="match status" value="1"/>
</dbReference>
<dbReference type="Proteomes" id="UP000678499">
    <property type="component" value="Unassembled WGS sequence"/>
</dbReference>
<evidence type="ECO:0000256" key="8">
    <source>
        <dbReference type="ARBA" id="ARBA00022692"/>
    </source>
</evidence>
<proteinExistence type="predicted"/>
<dbReference type="SUPFAM" id="SSF103473">
    <property type="entry name" value="MFS general substrate transporter"/>
    <property type="match status" value="1"/>
</dbReference>
<dbReference type="Gene3D" id="3.40.30.10">
    <property type="entry name" value="Glutaredoxin"/>
    <property type="match status" value="1"/>
</dbReference>
<evidence type="ECO:0000256" key="2">
    <source>
        <dbReference type="ARBA" id="ARBA00004141"/>
    </source>
</evidence>
<dbReference type="InterPro" id="IPR013766">
    <property type="entry name" value="Thioredoxin_domain"/>
</dbReference>
<feature type="transmembrane region" description="Helical" evidence="25">
    <location>
        <begin position="221"/>
        <end position="239"/>
    </location>
</feature>
<dbReference type="InterPro" id="IPR005829">
    <property type="entry name" value="Sugar_transporter_CS"/>
</dbReference>
<dbReference type="InterPro" id="IPR036259">
    <property type="entry name" value="MFS_trans_sf"/>
</dbReference>
<keyword evidence="17" id="KW-0413">Isomerase</keyword>
<evidence type="ECO:0000256" key="18">
    <source>
        <dbReference type="ARBA" id="ARBA00023284"/>
    </source>
</evidence>
<keyword evidence="5" id="KW-0813">Transport</keyword>
<dbReference type="GO" id="GO:0015036">
    <property type="term" value="F:disulfide oxidoreductase activity"/>
    <property type="evidence" value="ECO:0007669"/>
    <property type="project" value="TreeGrafter"/>
</dbReference>
<evidence type="ECO:0000256" key="5">
    <source>
        <dbReference type="ARBA" id="ARBA00022448"/>
    </source>
</evidence>
<feature type="domain" description="Thioredoxin" evidence="27">
    <location>
        <begin position="514"/>
        <end position="655"/>
    </location>
</feature>
<evidence type="ECO:0000256" key="21">
    <source>
        <dbReference type="ARBA" id="ARBA00072260"/>
    </source>
</evidence>
<keyword evidence="10" id="KW-0256">Endoplasmic reticulum</keyword>
<evidence type="ECO:0000256" key="25">
    <source>
        <dbReference type="SAM" id="Phobius"/>
    </source>
</evidence>
<feature type="transmembrane region" description="Helical" evidence="25">
    <location>
        <begin position="336"/>
        <end position="355"/>
    </location>
</feature>
<dbReference type="InterPro" id="IPR036249">
    <property type="entry name" value="Thioredoxin-like_sf"/>
</dbReference>
<evidence type="ECO:0000256" key="11">
    <source>
        <dbReference type="ARBA" id="ARBA00022982"/>
    </source>
</evidence>
<evidence type="ECO:0000256" key="10">
    <source>
        <dbReference type="ARBA" id="ARBA00022824"/>
    </source>
</evidence>
<evidence type="ECO:0000259" key="26">
    <source>
        <dbReference type="PROSITE" id="PS50850"/>
    </source>
</evidence>
<keyword evidence="12 25" id="KW-1133">Transmembrane helix</keyword>
<feature type="transmembrane region" description="Helical" evidence="25">
    <location>
        <begin position="127"/>
        <end position="149"/>
    </location>
</feature>
<evidence type="ECO:0000256" key="4">
    <source>
        <dbReference type="ARBA" id="ARBA00004613"/>
    </source>
</evidence>
<keyword evidence="11" id="KW-0249">Electron transport</keyword>
<dbReference type="OrthoDB" id="7869097at2759"/>
<evidence type="ECO:0000256" key="16">
    <source>
        <dbReference type="ARBA" id="ARBA00023157"/>
    </source>
</evidence>
<evidence type="ECO:0000256" key="19">
    <source>
        <dbReference type="ARBA" id="ARBA00023288"/>
    </source>
</evidence>
<evidence type="ECO:0000256" key="6">
    <source>
        <dbReference type="ARBA" id="ARBA00022525"/>
    </source>
</evidence>
<feature type="transmembrane region" description="Helical" evidence="25">
    <location>
        <begin position="56"/>
        <end position="74"/>
    </location>
</feature>
<evidence type="ECO:0000256" key="3">
    <source>
        <dbReference type="ARBA" id="ARBA00004583"/>
    </source>
</evidence>
<sequence>MTDVDDSFPEALKLGKGPRKSSLVMAESAAQVQQDDEGSLEGLLDQVGAFGKWQKIVLFMILLPASLPCGIHAFNQVFMQLPVDHHCSIPGLGLNFSMESNLIPRDGKFGLIPAGTSEFDLVCDKELYPTIALAFNNFGSLIGVVFFGFISDRHGRKKSFFLCLTADIIGGLTTYWATSYIWFTVGRTLQGLSNPAIWQIPTIMGMEIVGGKQRAFVSMMACFYFNISLIIATGLAYLFPFWRDYALATMLPSVPVYLLWWVMPESPRWLLGKGKNEEALKMFKKINRVNGAKIEEEYLSRVLKRASASERKASEVGKGKSYLDLFRTPNIRRKTMLINFIWLVNQMVYVGLSYYGPSMTANPYLGFLLSSLVDWPVFPLIMLALDKIGRRSSKSISMILGGVCAIITVAIPSGTGVLVLYLISKLTINVSFLIIYPFAGELYPTEVRALGFALGSYIGFLGTIPIPFIVHLGTENLFVPLIILGCLSTVGGILTLMLPETLGKPMPQTVEEVEKISQEDNAFTILVRKGKSLLVPVYVILLVHLASAHSKEKPITIDEDNWKQVLEGEWMLEFFAPWCPACKSLQSTWETFAEWGPDLGIKVAHCDVTKAAGLSGRFLVTALPTIYHVKDGVFRQYQGSRDKDAFISFVEEKKWEKIDPVPFWQSPGSIHMSIVSEFFRFSNYLRDLHKVLVEDYGVTTWGSYALFGVSTIIVGALLGLLLVCIIDYVNPPKPVEPFVVPKQTPASDESSDDASVTQESGDGQGDVHDTSNDEEDDGEDEDEDGSADDSTAAAAPAAASGDAQQPRRRPRRAD</sequence>
<dbReference type="AlphaFoldDB" id="A0A7R9BWM0"/>
<feature type="transmembrane region" description="Helical" evidence="25">
    <location>
        <begin position="704"/>
        <end position="729"/>
    </location>
</feature>
<dbReference type="InterPro" id="IPR017937">
    <property type="entry name" value="Thioredoxin_CS"/>
</dbReference>
<evidence type="ECO:0000256" key="23">
    <source>
        <dbReference type="ARBA" id="ARBA00076905"/>
    </source>
</evidence>
<feature type="transmembrane region" description="Helical" evidence="25">
    <location>
        <begin position="450"/>
        <end position="471"/>
    </location>
</feature>
<feature type="transmembrane region" description="Helical" evidence="25">
    <location>
        <begin position="477"/>
        <end position="498"/>
    </location>
</feature>
<evidence type="ECO:0000256" key="1">
    <source>
        <dbReference type="ARBA" id="ARBA00004115"/>
    </source>
</evidence>
<feature type="transmembrane region" description="Helical" evidence="25">
    <location>
        <begin position="161"/>
        <end position="183"/>
    </location>
</feature>
<keyword evidence="9" id="KW-0732">Signal</keyword>
<evidence type="ECO:0000256" key="22">
    <source>
        <dbReference type="ARBA" id="ARBA00075863"/>
    </source>
</evidence>
<keyword evidence="16" id="KW-1015">Disulfide bond</keyword>
<dbReference type="InterPro" id="IPR005828">
    <property type="entry name" value="MFS_sugar_transport-like"/>
</dbReference>
<dbReference type="Pfam" id="PF00085">
    <property type="entry name" value="Thioredoxin"/>
    <property type="match status" value="1"/>
</dbReference>
<keyword evidence="14 25" id="KW-0472">Membrane</keyword>
<accession>A0A7R9BWM0</accession>
<evidence type="ECO:0000256" key="13">
    <source>
        <dbReference type="ARBA" id="ARBA00023128"/>
    </source>
</evidence>
<keyword evidence="19" id="KW-0449">Lipoprotein</keyword>
<feature type="compositionally biased region" description="Acidic residues" evidence="24">
    <location>
        <begin position="772"/>
        <end position="787"/>
    </location>
</feature>
<keyword evidence="13" id="KW-0496">Mitochondrion</keyword>
<dbReference type="PROSITE" id="PS00216">
    <property type="entry name" value="SUGAR_TRANSPORT_1"/>
    <property type="match status" value="1"/>
</dbReference>
<dbReference type="InterPro" id="IPR052454">
    <property type="entry name" value="TMX_domain-containing"/>
</dbReference>
<keyword evidence="15" id="KW-0564">Palmitate</keyword>
<comment type="subcellular location">
    <subcellularLocation>
        <location evidence="1">Endoplasmic reticulum membrane</location>
        <topology evidence="1">Single-pass type I membrane protein</topology>
    </subcellularLocation>
    <subcellularLocation>
        <location evidence="2">Membrane</location>
        <topology evidence="2">Multi-pass membrane protein</topology>
    </subcellularLocation>
    <subcellularLocation>
        <location evidence="3">Mitochondrion membrane</location>
        <topology evidence="3">Single-pass type I membrane protein</topology>
    </subcellularLocation>
    <subcellularLocation>
        <location evidence="4">Secreted</location>
    </subcellularLocation>
</comment>
<feature type="compositionally biased region" description="Polar residues" evidence="24">
    <location>
        <begin position="744"/>
        <end position="761"/>
    </location>
</feature>
<keyword evidence="7" id="KW-0597">Phosphoprotein</keyword>